<dbReference type="InterPro" id="IPR057577">
    <property type="entry name" value="Nucleoprot-TPR/MLP1_dom"/>
</dbReference>
<feature type="coiled-coil region" evidence="4">
    <location>
        <begin position="1061"/>
        <end position="1088"/>
    </location>
</feature>
<evidence type="ECO:0000256" key="4">
    <source>
        <dbReference type="SAM" id="Coils"/>
    </source>
</evidence>
<feature type="region of interest" description="Disordered" evidence="5">
    <location>
        <begin position="1624"/>
        <end position="1683"/>
    </location>
</feature>
<dbReference type="InterPro" id="IPR012929">
    <property type="entry name" value="Nucleoprot-TPR/MLP1-2_dom"/>
</dbReference>
<feature type="region of interest" description="Disordered" evidence="5">
    <location>
        <begin position="325"/>
        <end position="362"/>
    </location>
</feature>
<evidence type="ECO:0000256" key="2">
    <source>
        <dbReference type="ARBA" id="ARBA00023054"/>
    </source>
</evidence>
<evidence type="ECO:0000256" key="5">
    <source>
        <dbReference type="SAM" id="MobiDB-lite"/>
    </source>
</evidence>
<feature type="domain" description="Nucleoprotein TPR/MPL1" evidence="7">
    <location>
        <begin position="161"/>
        <end position="236"/>
    </location>
</feature>
<dbReference type="GO" id="GO:0006606">
    <property type="term" value="P:protein import into nucleus"/>
    <property type="evidence" value="ECO:0007669"/>
    <property type="project" value="InterPro"/>
</dbReference>
<feature type="compositionally biased region" description="Low complexity" evidence="5">
    <location>
        <begin position="1166"/>
        <end position="1189"/>
    </location>
</feature>
<feature type="compositionally biased region" description="Low complexity" evidence="5">
    <location>
        <begin position="907"/>
        <end position="923"/>
    </location>
</feature>
<dbReference type="GO" id="GO:0005643">
    <property type="term" value="C:nuclear pore"/>
    <property type="evidence" value="ECO:0007669"/>
    <property type="project" value="TreeGrafter"/>
</dbReference>
<keyword evidence="2 4" id="KW-0175">Coiled coil</keyword>
<dbReference type="GO" id="GO:0017056">
    <property type="term" value="F:structural constituent of nuclear pore"/>
    <property type="evidence" value="ECO:0007669"/>
    <property type="project" value="TreeGrafter"/>
</dbReference>
<feature type="compositionally biased region" description="Gly residues" evidence="5">
    <location>
        <begin position="1779"/>
        <end position="1805"/>
    </location>
</feature>
<evidence type="ECO:0008006" key="11">
    <source>
        <dbReference type="Google" id="ProtNLM"/>
    </source>
</evidence>
<feature type="coiled-coil region" evidence="4">
    <location>
        <begin position="168"/>
        <end position="262"/>
    </location>
</feature>
<feature type="region of interest" description="Disordered" evidence="5">
    <location>
        <begin position="887"/>
        <end position="927"/>
    </location>
</feature>
<evidence type="ECO:0000259" key="6">
    <source>
        <dbReference type="Pfam" id="PF07926"/>
    </source>
</evidence>
<reference evidence="9 10" key="1">
    <citation type="journal article" date="2024" name="Nat. Commun.">
        <title>Phylogenomics reveals the evolutionary origins of lichenization in chlorophyte algae.</title>
        <authorList>
            <person name="Puginier C."/>
            <person name="Libourel C."/>
            <person name="Otte J."/>
            <person name="Skaloud P."/>
            <person name="Haon M."/>
            <person name="Grisel S."/>
            <person name="Petersen M."/>
            <person name="Berrin J.G."/>
            <person name="Delaux P.M."/>
            <person name="Dal Grande F."/>
            <person name="Keller J."/>
        </authorList>
    </citation>
    <scope>NUCLEOTIDE SEQUENCE [LARGE SCALE GENOMIC DNA]</scope>
    <source>
        <strain evidence="9 10">SAG 2036</strain>
    </source>
</reference>
<dbReference type="Pfam" id="PF25785">
    <property type="entry name" value="TPR"/>
    <property type="match status" value="1"/>
</dbReference>
<dbReference type="Pfam" id="PF07926">
    <property type="entry name" value="TPR_MLP1_2"/>
    <property type="match status" value="1"/>
</dbReference>
<evidence type="ECO:0000313" key="9">
    <source>
        <dbReference type="EMBL" id="KAK9807316.1"/>
    </source>
</evidence>
<dbReference type="Gene3D" id="1.10.287.1490">
    <property type="match status" value="1"/>
</dbReference>
<dbReference type="InterPro" id="IPR057974">
    <property type="entry name" value="NUA/TPR/MLP1-2-like_dom"/>
</dbReference>
<feature type="coiled-coil region" evidence="4">
    <location>
        <begin position="3"/>
        <end position="83"/>
    </location>
</feature>
<feature type="compositionally biased region" description="Basic and acidic residues" evidence="5">
    <location>
        <begin position="1242"/>
        <end position="1265"/>
    </location>
</feature>
<feature type="compositionally biased region" description="Pro residues" evidence="5">
    <location>
        <begin position="1627"/>
        <end position="1638"/>
    </location>
</feature>
<feature type="coiled-coil region" evidence="4">
    <location>
        <begin position="1418"/>
        <end position="1530"/>
    </location>
</feature>
<dbReference type="Proteomes" id="UP001465755">
    <property type="component" value="Unassembled WGS sequence"/>
</dbReference>
<comment type="caution">
    <text evidence="9">The sequence shown here is derived from an EMBL/GenBank/DDBJ whole genome shotgun (WGS) entry which is preliminary data.</text>
</comment>
<feature type="domain" description="NUA/TPR/MLP1-2-like" evidence="8">
    <location>
        <begin position="447"/>
        <end position="546"/>
    </location>
</feature>
<feature type="region of interest" description="Disordered" evidence="5">
    <location>
        <begin position="1699"/>
        <end position="1813"/>
    </location>
</feature>
<feature type="region of interest" description="Disordered" evidence="5">
    <location>
        <begin position="668"/>
        <end position="689"/>
    </location>
</feature>
<comment type="subcellular location">
    <subcellularLocation>
        <location evidence="1">Nucleus</location>
    </subcellularLocation>
</comment>
<dbReference type="PANTHER" id="PTHR18898">
    <property type="entry name" value="NUCLEOPROTEIN TPR-RELATED"/>
    <property type="match status" value="1"/>
</dbReference>
<evidence type="ECO:0000259" key="7">
    <source>
        <dbReference type="Pfam" id="PF25481"/>
    </source>
</evidence>
<feature type="compositionally biased region" description="Basic and acidic residues" evidence="5">
    <location>
        <begin position="327"/>
        <end position="338"/>
    </location>
</feature>
<proteinExistence type="predicted"/>
<feature type="coiled-coil region" evidence="4">
    <location>
        <begin position="987"/>
        <end position="1021"/>
    </location>
</feature>
<gene>
    <name evidence="9" type="ORF">WJX73_000700</name>
</gene>
<keyword evidence="3" id="KW-0539">Nucleus</keyword>
<feature type="compositionally biased region" description="Polar residues" evidence="5">
    <location>
        <begin position="1660"/>
        <end position="1670"/>
    </location>
</feature>
<feature type="region of interest" description="Disordered" evidence="5">
    <location>
        <begin position="1165"/>
        <end position="1192"/>
    </location>
</feature>
<keyword evidence="10" id="KW-1185">Reference proteome</keyword>
<accession>A0AAW1PFR4</accession>
<dbReference type="Pfam" id="PF25481">
    <property type="entry name" value="Nucleoprot-TPR"/>
    <property type="match status" value="1"/>
</dbReference>
<feature type="compositionally biased region" description="Basic and acidic residues" evidence="5">
    <location>
        <begin position="1729"/>
        <end position="1761"/>
    </location>
</feature>
<sequence>MAIVQTEQDASALQRRVTDLEEELEQARNEVATITITAEHHSKRMEEGHSALVSQQQKALEEIRSLQADNTKLNEDLKAAKTLTLKLQASVVEKDASLEQKATEVDQLHASKRSLDRMMEHKQAEFDDVHTRLKTAMDKIVALTSENKELGSKAHEAVSQQNRAALSKIEWDHEKEVLERHVAQLNQELQSKADTLQALRKSTSREIMELDQKLQEATREASKLQAADSELQERLRRYRHTAEVAEKHLKEARDAAAEREQHFEKELATAQKLSALLNKRADDRASRCTQLEGVVRELKDHLQESDDAHKQALTLAEKQLAEATRALSEERAQRRRMVDAASAGRMSVQSPEAADGTGVSPDLPPGLTQIAVFAKYTEAVEGWRSQQLKNRQNEIILEQLLVEVEKKAVLVREQREEHLRLQAAYTSMAAALEASSQDKRSALARLHSTEAQARRDARHIKAQEQHLSDNANQITVLLRQIERLQQHVPEQSGLPTPNQERQLALGGSADDVISAQLVEYKNVEDLVKINAQQLRALRALGAERDAELEERAADAQSQHNGELASLCAQVEQMNADRARMQGLVDQLQRQRDMYKLMATHGSGVANGSGGQLALTNGEAGPHTNGIAQGGTDYQQLLKDAEATMETERREAAEHHRLLQADLAKAREEATEARLEGRRGQSEAEFEKSRSERLATQLKEQDSNAENLLQSNARYQVLVTDLNAKLAEAHASQQTAQEALRTAELNLQREIATRGVLEAALERAQRELSAANEERIRTAGQLQAANALAATSEADYVRERASLSEEAARLQREMEDNIRQLSEEKRRSREAAITLDAAQTNAQQRVQKAEADAAKAQEALVHAQQAAANADVKSTSLQKALQKAEEAKSSLEMALQRRGASTDPSQDAPSTSAAAGAPSTSPGGQQLSTHAIDRTGELEMELKLLREELKHAQEAQVNAMSWHSQSRALAQASDEACAAFQEKHEKFKAEADARAKALSEEADTLRVKLGEAEREVGALRQADRAAKERADADTQGLRSEVVKLEGVIEGMRRDSQAVGLRMERLNMDISQLRRDKQRLQAQYEQQVIEHGDTAKRLNAMSVTCTGATQELSRVQASLQAVTAAKASAEQAAGAEAKRLVALADTAQRRLEELQSQNETLMTQLETAARQAPSPGAAAGDSAGPASPTGGEQQGLGEVVRWLRQERETARQELLLSQQEAQRLRQDVTRHQRDAAAAQAEAQAVRDRARAEVQGQEEHQSHMHRLDQLNLLRESNTTLRNDKTRLTNELSSVRAALKAAERSAESLQSELVALRAQANSYADEIKSSKELAARWEERCNELQSRYARVDLREHQLVTEELANAKQIIQTKQKEAEKLAQDMQKAQKQQRSTMNSLLVMNPTKLSTPQWKIMDAERTAHLKDVEEKLKDAQAASEQLQTSLDQLQNSSGSTAKRITDLEAELADANSKLAGAEVRALQVKNAADINSKRLERELKEARATVKTLRGNIAALNKEIEDLKASLQQQQQQQQQQPQAPARRHIQPVAAVVEPEQMAVDQPQGQAGADGGISAPADQPQKEAEALTVAASDSAVQAALPTASVATPSSAPAALPIGPDALRMMLLTRQGPAAAPPASQPPAVPTPGTKRGAEEADEAPSLKRVRPSSTQLSTAPPDTTPPVLSSGPLAMDPNAAAAAAANMLAKALPSSSAGEAAAHEPPTSPVVDEDTAANDEGNKEDKEDGDDGEVKSDGERDGPTSRRQREGIQRIQWKPQPKDTSEPAAGGRGPGTGGSRGRGTGRGVGRGAGAGGPPSKPRGA</sequence>
<dbReference type="EMBL" id="JALJOQ010000031">
    <property type="protein sequence ID" value="KAK9807316.1"/>
    <property type="molecule type" value="Genomic_DNA"/>
</dbReference>
<evidence type="ECO:0000259" key="8">
    <source>
        <dbReference type="Pfam" id="PF25785"/>
    </source>
</evidence>
<protein>
    <recommendedName>
        <fullName evidence="11">Nucleoprotein TPR/MLP1 domain-containing protein</fullName>
    </recommendedName>
</protein>
<feature type="region of interest" description="Disordered" evidence="5">
    <location>
        <begin position="1553"/>
        <end position="1582"/>
    </location>
</feature>
<evidence type="ECO:0000256" key="1">
    <source>
        <dbReference type="ARBA" id="ARBA00004123"/>
    </source>
</evidence>
<name>A0AAW1PFR4_9CHLO</name>
<evidence type="ECO:0000256" key="3">
    <source>
        <dbReference type="ARBA" id="ARBA00023242"/>
    </source>
</evidence>
<feature type="region of interest" description="Disordered" evidence="5">
    <location>
        <begin position="1229"/>
        <end position="1269"/>
    </location>
</feature>
<dbReference type="GO" id="GO:0006406">
    <property type="term" value="P:mRNA export from nucleus"/>
    <property type="evidence" value="ECO:0007669"/>
    <property type="project" value="TreeGrafter"/>
</dbReference>
<dbReference type="PANTHER" id="PTHR18898:SF2">
    <property type="entry name" value="NUCLEOPROTEIN TPR"/>
    <property type="match status" value="1"/>
</dbReference>
<organism evidence="9 10">
    <name type="scientific">Symbiochloris irregularis</name>
    <dbReference type="NCBI Taxonomy" id="706552"/>
    <lineage>
        <taxon>Eukaryota</taxon>
        <taxon>Viridiplantae</taxon>
        <taxon>Chlorophyta</taxon>
        <taxon>core chlorophytes</taxon>
        <taxon>Trebouxiophyceae</taxon>
        <taxon>Trebouxiales</taxon>
        <taxon>Trebouxiaceae</taxon>
        <taxon>Symbiochloris</taxon>
    </lineage>
</organism>
<evidence type="ECO:0000313" key="10">
    <source>
        <dbReference type="Proteomes" id="UP001465755"/>
    </source>
</evidence>
<feature type="domain" description="Nucleoprotein TPR/MLP1-2" evidence="6">
    <location>
        <begin position="1039"/>
        <end position="1165"/>
    </location>
</feature>